<organism evidence="1 2">
    <name type="scientific">Candidatus Phocaeicola excrementipullorum</name>
    <dbReference type="NCBI Taxonomy" id="2838731"/>
    <lineage>
        <taxon>Bacteria</taxon>
        <taxon>Pseudomonadati</taxon>
        <taxon>Bacteroidota</taxon>
        <taxon>Bacteroidia</taxon>
        <taxon>Bacteroidales</taxon>
        <taxon>Bacteroidaceae</taxon>
        <taxon>Phocaeicola</taxon>
    </lineage>
</organism>
<dbReference type="InterPro" id="IPR014127">
    <property type="entry name" value="CHP02757"/>
</dbReference>
<reference evidence="1" key="1">
    <citation type="journal article" date="2021" name="PeerJ">
        <title>Extensive microbial diversity within the chicken gut microbiome revealed by metagenomics and culture.</title>
        <authorList>
            <person name="Gilroy R."/>
            <person name="Ravi A."/>
            <person name="Getino M."/>
            <person name="Pursley I."/>
            <person name="Horton D.L."/>
            <person name="Alikhan N.F."/>
            <person name="Baker D."/>
            <person name="Gharbi K."/>
            <person name="Hall N."/>
            <person name="Watson M."/>
            <person name="Adriaenssens E.M."/>
            <person name="Foster-Nyarko E."/>
            <person name="Jarju S."/>
            <person name="Secka A."/>
            <person name="Antonio M."/>
            <person name="Oren A."/>
            <person name="Chaudhuri R.R."/>
            <person name="La Ragione R."/>
            <person name="Hildebrand F."/>
            <person name="Pallen M.J."/>
        </authorList>
    </citation>
    <scope>NUCLEOTIDE SEQUENCE</scope>
    <source>
        <strain evidence="1">8470</strain>
    </source>
</reference>
<dbReference type="AlphaFoldDB" id="A0A948X161"/>
<evidence type="ECO:0000313" key="1">
    <source>
        <dbReference type="EMBL" id="MBU3855000.1"/>
    </source>
</evidence>
<comment type="caution">
    <text evidence="1">The sequence shown here is derived from an EMBL/GenBank/DDBJ whole genome shotgun (WGS) entry which is preliminary data.</text>
</comment>
<dbReference type="NCBIfam" id="TIGR02757">
    <property type="entry name" value="TIGR02757 family protein"/>
    <property type="match status" value="1"/>
</dbReference>
<name>A0A948X161_9BACT</name>
<gene>
    <name evidence="1" type="ORF">H9928_00305</name>
</gene>
<evidence type="ECO:0000313" key="2">
    <source>
        <dbReference type="Proteomes" id="UP000784286"/>
    </source>
</evidence>
<sequence>MDNDTEKKLKEWARQYHQAAFIVSDPVQFPHRYSRKEDIEISGLLTAVLSFGNRRQILRVSERLDGMMGHSPLEYVLSGRWRDDFRGSDPRSFYRMISYAGFRLYFEKLYEVYASGRTLEDALSDFTGNPMQKLCAFLEVSDRSPQKKLNMFLRWMIRRNSDVDFGIWKTLSPSELVIPLDTHVCRVAFLLGLTEKQVFSLNNARKITEALSEIFPGDPCLGDFALFGYGVDHPEG</sequence>
<reference evidence="1" key="2">
    <citation type="submission" date="2021-04" db="EMBL/GenBank/DDBJ databases">
        <authorList>
            <person name="Gilroy R."/>
        </authorList>
    </citation>
    <scope>NUCLEOTIDE SEQUENCE</scope>
    <source>
        <strain evidence="1">8470</strain>
    </source>
</reference>
<dbReference type="EMBL" id="JAHLFJ010000003">
    <property type="protein sequence ID" value="MBU3855000.1"/>
    <property type="molecule type" value="Genomic_DNA"/>
</dbReference>
<dbReference type="Pfam" id="PF09674">
    <property type="entry name" value="DUF2400"/>
    <property type="match status" value="1"/>
</dbReference>
<accession>A0A948X161</accession>
<dbReference type="Proteomes" id="UP000784286">
    <property type="component" value="Unassembled WGS sequence"/>
</dbReference>
<proteinExistence type="predicted"/>
<protein>
    <submittedName>
        <fullName evidence="1">TIGR02757 family protein</fullName>
    </submittedName>
</protein>